<feature type="coiled-coil region" evidence="3">
    <location>
        <begin position="82"/>
        <end position="109"/>
    </location>
</feature>
<dbReference type="EMBL" id="ML977356">
    <property type="protein sequence ID" value="KAF2107127.1"/>
    <property type="molecule type" value="Genomic_DNA"/>
</dbReference>
<feature type="domain" description="BAR" evidence="6">
    <location>
        <begin position="1"/>
        <end position="184"/>
    </location>
</feature>
<evidence type="ECO:0000256" key="3">
    <source>
        <dbReference type="SAM" id="Coils"/>
    </source>
</evidence>
<organism evidence="7 8">
    <name type="scientific">Lophiotrema nucula</name>
    <dbReference type="NCBI Taxonomy" id="690887"/>
    <lineage>
        <taxon>Eukaryota</taxon>
        <taxon>Fungi</taxon>
        <taxon>Dikarya</taxon>
        <taxon>Ascomycota</taxon>
        <taxon>Pezizomycotina</taxon>
        <taxon>Dothideomycetes</taxon>
        <taxon>Pleosporomycetidae</taxon>
        <taxon>Pleosporales</taxon>
        <taxon>Lophiotremataceae</taxon>
        <taxon>Lophiotrema</taxon>
    </lineage>
</organism>
<evidence type="ECO:0000259" key="5">
    <source>
        <dbReference type="PROSITE" id="PS50002"/>
    </source>
</evidence>
<dbReference type="SMART" id="SM00326">
    <property type="entry name" value="SH3"/>
    <property type="match status" value="1"/>
</dbReference>
<dbReference type="AlphaFoldDB" id="A0A6A5YLC1"/>
<dbReference type="GO" id="GO:0008289">
    <property type="term" value="F:lipid binding"/>
    <property type="evidence" value="ECO:0007669"/>
    <property type="project" value="TreeGrafter"/>
</dbReference>
<dbReference type="InterPro" id="IPR001452">
    <property type="entry name" value="SH3_domain"/>
</dbReference>
<dbReference type="PRINTS" id="PR00452">
    <property type="entry name" value="SH3DOMAIN"/>
</dbReference>
<feature type="compositionally biased region" description="Polar residues" evidence="4">
    <location>
        <begin position="282"/>
        <end position="291"/>
    </location>
</feature>
<dbReference type="FunFam" id="2.30.30.40:FF:000100">
    <property type="entry name" value="SH3 domain-containing YSC84-like protein 1"/>
    <property type="match status" value="1"/>
</dbReference>
<name>A0A6A5YLC1_9PLEO</name>
<feature type="compositionally biased region" description="Low complexity" evidence="4">
    <location>
        <begin position="312"/>
        <end position="323"/>
    </location>
</feature>
<dbReference type="Gene3D" id="2.30.30.40">
    <property type="entry name" value="SH3 Domains"/>
    <property type="match status" value="1"/>
</dbReference>
<accession>A0A6A5YLC1</accession>
<proteinExistence type="predicted"/>
<evidence type="ECO:0000256" key="4">
    <source>
        <dbReference type="SAM" id="MobiDB-lite"/>
    </source>
</evidence>
<dbReference type="GO" id="GO:0030479">
    <property type="term" value="C:actin cortical patch"/>
    <property type="evidence" value="ECO:0007669"/>
    <property type="project" value="TreeGrafter"/>
</dbReference>
<evidence type="ECO:0000313" key="7">
    <source>
        <dbReference type="EMBL" id="KAF2107127.1"/>
    </source>
</evidence>
<sequence>MSAELLHALYKPLGAKGGEYSAHVATETPPATLERAAQLQTAFSELKNDMLEEIADIERKLIIPAKIARDSLKPMEKAIKKREDKKVDYEKFKSRAEALQRKKTRSDRENTALYKHEADLERAAHEYEYADEGLRTQLPRLNAATFSLLPHLLAIQIIIQNNLIGNLYTVLHQYSHENGYPDPPPELDEVIPVWDSTFTPLRQEIETGFVFLKKGKAVQQPMRLGDEKSYTGINLRSRVGMSNRERSNDSTPTVRPSRSPRPSYSLDQPSDDGPPPYLANRPSFNSLNTAKPSPALSPSPGVDPWGRRTSAVSNVSTSTNGTNGHHDDYFGRPRIPSSTSSTSLGLTNPAAGKKKPPPPPPKKVGSFHGEFVTAMYDYDGQGEGDLTFREGDRIRVVKKTDSSQDWWEGELRGVRGSFPANYCK</sequence>
<keyword evidence="1 2" id="KW-0728">SH3 domain</keyword>
<dbReference type="GO" id="GO:0031097">
    <property type="term" value="C:medial cortex"/>
    <property type="evidence" value="ECO:0007669"/>
    <property type="project" value="TreeGrafter"/>
</dbReference>
<dbReference type="PANTHER" id="PTHR47174">
    <property type="entry name" value="BRIDGING INTEGRATOR 3"/>
    <property type="match status" value="1"/>
</dbReference>
<dbReference type="InterPro" id="IPR004148">
    <property type="entry name" value="BAR_dom"/>
</dbReference>
<dbReference type="GO" id="GO:1990528">
    <property type="term" value="C:Rvs161p-Rvs167p complex"/>
    <property type="evidence" value="ECO:0007669"/>
    <property type="project" value="TreeGrafter"/>
</dbReference>
<dbReference type="InterPro" id="IPR036028">
    <property type="entry name" value="SH3-like_dom_sf"/>
</dbReference>
<reference evidence="7" key="1">
    <citation type="journal article" date="2020" name="Stud. Mycol.">
        <title>101 Dothideomycetes genomes: a test case for predicting lifestyles and emergence of pathogens.</title>
        <authorList>
            <person name="Haridas S."/>
            <person name="Albert R."/>
            <person name="Binder M."/>
            <person name="Bloem J."/>
            <person name="Labutti K."/>
            <person name="Salamov A."/>
            <person name="Andreopoulos B."/>
            <person name="Baker S."/>
            <person name="Barry K."/>
            <person name="Bills G."/>
            <person name="Bluhm B."/>
            <person name="Cannon C."/>
            <person name="Castanera R."/>
            <person name="Culley D."/>
            <person name="Daum C."/>
            <person name="Ezra D."/>
            <person name="Gonzalez J."/>
            <person name="Henrissat B."/>
            <person name="Kuo A."/>
            <person name="Liang C."/>
            <person name="Lipzen A."/>
            <person name="Lutzoni F."/>
            <person name="Magnuson J."/>
            <person name="Mondo S."/>
            <person name="Nolan M."/>
            <person name="Ohm R."/>
            <person name="Pangilinan J."/>
            <person name="Park H.-J."/>
            <person name="Ramirez L."/>
            <person name="Alfaro M."/>
            <person name="Sun H."/>
            <person name="Tritt A."/>
            <person name="Yoshinaga Y."/>
            <person name="Zwiers L.-H."/>
            <person name="Turgeon B."/>
            <person name="Goodwin S."/>
            <person name="Spatafora J."/>
            <person name="Crous P."/>
            <person name="Grigoriev I."/>
        </authorList>
    </citation>
    <scope>NUCLEOTIDE SEQUENCE</scope>
    <source>
        <strain evidence="7">CBS 627.86</strain>
    </source>
</reference>
<evidence type="ECO:0008006" key="9">
    <source>
        <dbReference type="Google" id="ProtNLM"/>
    </source>
</evidence>
<protein>
    <recommendedName>
        <fullName evidence="9">SH3 domain-containing protein</fullName>
    </recommendedName>
</protein>
<feature type="domain" description="SH3" evidence="5">
    <location>
        <begin position="367"/>
        <end position="424"/>
    </location>
</feature>
<dbReference type="GO" id="GO:0043332">
    <property type="term" value="C:mating projection tip"/>
    <property type="evidence" value="ECO:0007669"/>
    <property type="project" value="TreeGrafter"/>
</dbReference>
<dbReference type="PANTHER" id="PTHR47174:SF2">
    <property type="entry name" value="SH3 DOMAIN SIGNALLING PROTEIN (AFU_ORTHOLOGUE AFUA_5G07670)"/>
    <property type="match status" value="1"/>
</dbReference>
<dbReference type="Proteomes" id="UP000799770">
    <property type="component" value="Unassembled WGS sequence"/>
</dbReference>
<evidence type="ECO:0000259" key="6">
    <source>
        <dbReference type="PROSITE" id="PS51021"/>
    </source>
</evidence>
<evidence type="ECO:0000256" key="2">
    <source>
        <dbReference type="PROSITE-ProRule" id="PRU00192"/>
    </source>
</evidence>
<dbReference type="Pfam" id="PF00018">
    <property type="entry name" value="SH3_1"/>
    <property type="match status" value="1"/>
</dbReference>
<dbReference type="GO" id="GO:0097320">
    <property type="term" value="P:plasma membrane tubulation"/>
    <property type="evidence" value="ECO:0007669"/>
    <property type="project" value="TreeGrafter"/>
</dbReference>
<dbReference type="InterPro" id="IPR027267">
    <property type="entry name" value="AH/BAR_dom_sf"/>
</dbReference>
<dbReference type="PROSITE" id="PS51021">
    <property type="entry name" value="BAR"/>
    <property type="match status" value="1"/>
</dbReference>
<feature type="region of interest" description="Disordered" evidence="4">
    <location>
        <begin position="229"/>
        <end position="363"/>
    </location>
</feature>
<dbReference type="Pfam" id="PF03114">
    <property type="entry name" value="BAR"/>
    <property type="match status" value="1"/>
</dbReference>
<dbReference type="OrthoDB" id="10255128at2759"/>
<dbReference type="InterPro" id="IPR046982">
    <property type="entry name" value="BIN3/RVS161-like"/>
</dbReference>
<dbReference type="GO" id="GO:0051666">
    <property type="term" value="P:actin cortical patch localization"/>
    <property type="evidence" value="ECO:0007669"/>
    <property type="project" value="InterPro"/>
</dbReference>
<dbReference type="Gene3D" id="1.20.1270.60">
    <property type="entry name" value="Arfaptin homology (AH) domain/BAR domain"/>
    <property type="match status" value="1"/>
</dbReference>
<dbReference type="GO" id="GO:0006897">
    <property type="term" value="P:endocytosis"/>
    <property type="evidence" value="ECO:0007669"/>
    <property type="project" value="InterPro"/>
</dbReference>
<evidence type="ECO:0000313" key="8">
    <source>
        <dbReference type="Proteomes" id="UP000799770"/>
    </source>
</evidence>
<dbReference type="PROSITE" id="PS50002">
    <property type="entry name" value="SH3"/>
    <property type="match status" value="1"/>
</dbReference>
<gene>
    <name evidence="7" type="ORF">BDV96DRAFT_305716</name>
</gene>
<dbReference type="SUPFAM" id="SSF50044">
    <property type="entry name" value="SH3-domain"/>
    <property type="match status" value="1"/>
</dbReference>
<keyword evidence="3" id="KW-0175">Coiled coil</keyword>
<dbReference type="SUPFAM" id="SSF103657">
    <property type="entry name" value="BAR/IMD domain-like"/>
    <property type="match status" value="1"/>
</dbReference>
<keyword evidence="8" id="KW-1185">Reference proteome</keyword>
<evidence type="ECO:0000256" key="1">
    <source>
        <dbReference type="ARBA" id="ARBA00022443"/>
    </source>
</evidence>